<keyword evidence="4 5" id="KW-0274">FAD</keyword>
<dbReference type="AlphaFoldDB" id="A0A1G5FAE1"/>
<dbReference type="PANTHER" id="PTHR11552">
    <property type="entry name" value="GLUCOSE-METHANOL-CHOLINE GMC OXIDOREDUCTASE"/>
    <property type="match status" value="1"/>
</dbReference>
<protein>
    <submittedName>
        <fullName evidence="8">Choline dehydrogenase</fullName>
    </submittedName>
</protein>
<dbReference type="Gene3D" id="3.30.560.10">
    <property type="entry name" value="Glucose Oxidase, domain 3"/>
    <property type="match status" value="1"/>
</dbReference>
<dbReference type="InterPro" id="IPR012132">
    <property type="entry name" value="GMC_OxRdtase"/>
</dbReference>
<dbReference type="OrthoDB" id="9785276at2"/>
<keyword evidence="9" id="KW-1185">Reference proteome</keyword>
<evidence type="ECO:0000256" key="3">
    <source>
        <dbReference type="ARBA" id="ARBA00022630"/>
    </source>
</evidence>
<dbReference type="SUPFAM" id="SSF51905">
    <property type="entry name" value="FAD/NAD(P)-binding domain"/>
    <property type="match status" value="1"/>
</dbReference>
<dbReference type="EMBL" id="FMVT01000004">
    <property type="protein sequence ID" value="SCY36219.1"/>
    <property type="molecule type" value="Genomic_DNA"/>
</dbReference>
<proteinExistence type="inferred from homology"/>
<dbReference type="GO" id="GO:0050660">
    <property type="term" value="F:flavin adenine dinucleotide binding"/>
    <property type="evidence" value="ECO:0007669"/>
    <property type="project" value="InterPro"/>
</dbReference>
<comment type="similarity">
    <text evidence="2 6">Belongs to the GMC oxidoreductase family.</text>
</comment>
<evidence type="ECO:0000256" key="2">
    <source>
        <dbReference type="ARBA" id="ARBA00010790"/>
    </source>
</evidence>
<comment type="cofactor">
    <cofactor evidence="1 5">
        <name>FAD</name>
        <dbReference type="ChEBI" id="CHEBI:57692"/>
    </cofactor>
</comment>
<sequence length="550" mass="59709">MLMDFDYIVVGAGSAGCVLARRLSDRPDVRVLLLEAGGHNRHPFISMPRGFSKLVSRPEYFWSYPTSGASNWAPETWYYGKGLGGSSAVNGMWYMRGMPADFESWERAGNPGWGWNAVQEVYKSIESYRESGADSSRGQDGPLEVTQRTYRSPLISAMIAAGQEIGLPALQDINQINTDGIGFSQFTVDRRGHRESSYAAFIRPVAARSNLVVRAGSAVTRVLLEGGRAVGVVCQENGRELTYRAAREVILSGGVIESPKLLQLSGIGPAEVLKRAGIAVLHPMEAVGRHLADHPMVSITYELKHDVALHRQLTTYRLYLHVLQYYLGMKGLMATAAVPVTALMSTENNRVWPNIQLGLIPYSIENRLIRSNGAAARPGGRTPSVMFLGFDLRPRSRGSVEIVSPDHVTAPQIRMDWWQHPDDRSTQLEIVRAIRRFARSKALSAYCGDEIVPGGSGFADDTTFDEVRSLVKSGLHGNGTCRMGADPESSVVDAELRVHGIPNLRVADASIMPSPVSGNTNATAMMIGAKAADLILRTGSSAAGTVGNSL</sequence>
<evidence type="ECO:0000313" key="8">
    <source>
        <dbReference type="EMBL" id="SCY36219.1"/>
    </source>
</evidence>
<dbReference type="STRING" id="336292.SAMN05660710_01330"/>
<evidence type="ECO:0000256" key="4">
    <source>
        <dbReference type="ARBA" id="ARBA00022827"/>
    </source>
</evidence>
<dbReference type="Pfam" id="PF00732">
    <property type="entry name" value="GMC_oxred_N"/>
    <property type="match status" value="1"/>
</dbReference>
<name>A0A1G5FAE1_9RHOB</name>
<accession>A0A1G5FAE1</accession>
<dbReference type="InterPro" id="IPR000172">
    <property type="entry name" value="GMC_OxRdtase_N"/>
</dbReference>
<dbReference type="Gene3D" id="3.50.50.60">
    <property type="entry name" value="FAD/NAD(P)-binding domain"/>
    <property type="match status" value="1"/>
</dbReference>
<evidence type="ECO:0000256" key="6">
    <source>
        <dbReference type="RuleBase" id="RU003968"/>
    </source>
</evidence>
<organism evidence="8 9">
    <name type="scientific">Paracoccus tibetensis</name>
    <dbReference type="NCBI Taxonomy" id="336292"/>
    <lineage>
        <taxon>Bacteria</taxon>
        <taxon>Pseudomonadati</taxon>
        <taxon>Pseudomonadota</taxon>
        <taxon>Alphaproteobacteria</taxon>
        <taxon>Rhodobacterales</taxon>
        <taxon>Paracoccaceae</taxon>
        <taxon>Paracoccus</taxon>
    </lineage>
</organism>
<dbReference type="GO" id="GO:0016614">
    <property type="term" value="F:oxidoreductase activity, acting on CH-OH group of donors"/>
    <property type="evidence" value="ECO:0007669"/>
    <property type="project" value="InterPro"/>
</dbReference>
<evidence type="ECO:0000313" key="9">
    <source>
        <dbReference type="Proteomes" id="UP000199502"/>
    </source>
</evidence>
<feature type="binding site" evidence="5">
    <location>
        <position position="219"/>
    </location>
    <ligand>
        <name>FAD</name>
        <dbReference type="ChEBI" id="CHEBI:57692"/>
    </ligand>
</feature>
<gene>
    <name evidence="8" type="ORF">SAMN05660710_01330</name>
</gene>
<reference evidence="8 9" key="1">
    <citation type="submission" date="2016-10" db="EMBL/GenBank/DDBJ databases">
        <authorList>
            <person name="de Groot N.N."/>
        </authorList>
    </citation>
    <scope>NUCLEOTIDE SEQUENCE [LARGE SCALE GENOMIC DNA]</scope>
    <source>
        <strain evidence="8 9">CGMCC 1.8925</strain>
    </source>
</reference>
<dbReference type="PIRSF" id="PIRSF000137">
    <property type="entry name" value="Alcohol_oxidase"/>
    <property type="match status" value="1"/>
</dbReference>
<dbReference type="PROSITE" id="PS00623">
    <property type="entry name" value="GMC_OXRED_1"/>
    <property type="match status" value="1"/>
</dbReference>
<evidence type="ECO:0000259" key="7">
    <source>
        <dbReference type="PROSITE" id="PS00623"/>
    </source>
</evidence>
<dbReference type="PANTHER" id="PTHR11552:SF147">
    <property type="entry name" value="CHOLINE DEHYDROGENASE, MITOCHONDRIAL"/>
    <property type="match status" value="1"/>
</dbReference>
<dbReference type="InterPro" id="IPR007867">
    <property type="entry name" value="GMC_OxRtase_C"/>
</dbReference>
<dbReference type="Pfam" id="PF05199">
    <property type="entry name" value="GMC_oxred_C"/>
    <property type="match status" value="1"/>
</dbReference>
<dbReference type="RefSeq" id="WP_090741579.1">
    <property type="nucleotide sequence ID" value="NZ_FMVT01000004.1"/>
</dbReference>
<dbReference type="InterPro" id="IPR036188">
    <property type="entry name" value="FAD/NAD-bd_sf"/>
</dbReference>
<evidence type="ECO:0000256" key="1">
    <source>
        <dbReference type="ARBA" id="ARBA00001974"/>
    </source>
</evidence>
<keyword evidence="3 6" id="KW-0285">Flavoprotein</keyword>
<dbReference type="Proteomes" id="UP000199502">
    <property type="component" value="Unassembled WGS sequence"/>
</dbReference>
<dbReference type="SUPFAM" id="SSF54373">
    <property type="entry name" value="FAD-linked reductases, C-terminal domain"/>
    <property type="match status" value="1"/>
</dbReference>
<evidence type="ECO:0000256" key="5">
    <source>
        <dbReference type="PIRSR" id="PIRSR000137-2"/>
    </source>
</evidence>
<feature type="domain" description="Glucose-methanol-choline oxidoreductase N-terminal" evidence="7">
    <location>
        <begin position="80"/>
        <end position="103"/>
    </location>
</feature>